<dbReference type="Proteomes" id="UP000076858">
    <property type="component" value="Unassembled WGS sequence"/>
</dbReference>
<evidence type="ECO:0000256" key="2">
    <source>
        <dbReference type="ARBA" id="ARBA00022840"/>
    </source>
</evidence>
<dbReference type="Pfam" id="PF00004">
    <property type="entry name" value="AAA"/>
    <property type="match status" value="2"/>
</dbReference>
<dbReference type="GO" id="GO:0031593">
    <property type="term" value="F:polyubiquitin modification-dependent protein binding"/>
    <property type="evidence" value="ECO:0007669"/>
    <property type="project" value="TreeGrafter"/>
</dbReference>
<comment type="caution">
    <text evidence="3">The sequence shown here is derived from an EMBL/GenBank/DDBJ whole genome shotgun (WGS) entry which is preliminary data.</text>
</comment>
<dbReference type="FunFam" id="3.40.50.300:FF:001602">
    <property type="entry name" value="Cell division cycle protein-like protein"/>
    <property type="match status" value="1"/>
</dbReference>
<dbReference type="GO" id="GO:0005524">
    <property type="term" value="F:ATP binding"/>
    <property type="evidence" value="ECO:0007669"/>
    <property type="project" value="UniProtKB-KW"/>
</dbReference>
<dbReference type="GO" id="GO:0051228">
    <property type="term" value="P:mitotic spindle disassembly"/>
    <property type="evidence" value="ECO:0007669"/>
    <property type="project" value="TreeGrafter"/>
</dbReference>
<dbReference type="PANTHER" id="PTHR23077">
    <property type="entry name" value="AAA-FAMILY ATPASE"/>
    <property type="match status" value="1"/>
</dbReference>
<dbReference type="OrthoDB" id="27435at2759"/>
<dbReference type="GO" id="GO:0034098">
    <property type="term" value="C:VCP-NPL4-UFD1 AAA ATPase complex"/>
    <property type="evidence" value="ECO:0007669"/>
    <property type="project" value="TreeGrafter"/>
</dbReference>
<protein>
    <submittedName>
        <fullName evidence="3">Uncharacterized protein</fullName>
    </submittedName>
</protein>
<gene>
    <name evidence="3" type="ORF">APZ42_020232</name>
</gene>
<evidence type="ECO:0000313" key="3">
    <source>
        <dbReference type="EMBL" id="KZS14860.1"/>
    </source>
</evidence>
<dbReference type="FunFam" id="1.10.8.60:FF:000038">
    <property type="entry name" value="spermatogenesis-associated protein 5-like protein 1"/>
    <property type="match status" value="1"/>
</dbReference>
<keyword evidence="2" id="KW-0067">ATP-binding</keyword>
<evidence type="ECO:0000256" key="1">
    <source>
        <dbReference type="ARBA" id="ARBA00022741"/>
    </source>
</evidence>
<dbReference type="GO" id="GO:0005829">
    <property type="term" value="C:cytosol"/>
    <property type="evidence" value="ECO:0007669"/>
    <property type="project" value="TreeGrafter"/>
</dbReference>
<dbReference type="Pfam" id="PF17862">
    <property type="entry name" value="AAA_lid_3"/>
    <property type="match status" value="2"/>
</dbReference>
<evidence type="ECO:0000313" key="4">
    <source>
        <dbReference type="Proteomes" id="UP000076858"/>
    </source>
</evidence>
<dbReference type="InterPro" id="IPR050168">
    <property type="entry name" value="AAA_ATPase_domain"/>
</dbReference>
<dbReference type="InterPro" id="IPR041569">
    <property type="entry name" value="AAA_lid_3"/>
</dbReference>
<dbReference type="InterPro" id="IPR003593">
    <property type="entry name" value="AAA+_ATPase"/>
</dbReference>
<dbReference type="STRING" id="35525.A0A0P5WCT2"/>
<dbReference type="GO" id="GO:0030970">
    <property type="term" value="P:retrograde protein transport, ER to cytosol"/>
    <property type="evidence" value="ECO:0007669"/>
    <property type="project" value="TreeGrafter"/>
</dbReference>
<dbReference type="SUPFAM" id="SSF52540">
    <property type="entry name" value="P-loop containing nucleoside triphosphate hydrolases"/>
    <property type="match status" value="2"/>
</dbReference>
<name>A0A0P5WCT2_9CRUS</name>
<accession>A0A0P5WCT2</accession>
<dbReference type="InterPro" id="IPR027417">
    <property type="entry name" value="P-loop_NTPase"/>
</dbReference>
<proteinExistence type="predicted"/>
<dbReference type="PANTHER" id="PTHR23077:SF194">
    <property type="entry name" value="ATPASE FAMILY GENE 2 PROTEIN HOMOLOG B"/>
    <property type="match status" value="1"/>
</dbReference>
<dbReference type="EMBL" id="LRGB01000944">
    <property type="protein sequence ID" value="KZS14860.1"/>
    <property type="molecule type" value="Genomic_DNA"/>
</dbReference>
<sequence length="705" mass="77153">MNPVVIASESGSQKFGLPIVDFIKLQCQVGCPVKVTTSKGTFICKVYPRTDFKNDAIIENTVQLYSERRKFLLIQPLLVADQLCASKLTTKPATTVSVTIVTNSYQTVGNLKKCKLPLLVKSLLSNKIISQLSSINVGKFFAAGNVEKILVLETKPDGEALTVSAKTQIRIENIITEKWMQTQEKVQSTRLGGVAETYSKLKELVVYPLEYPDVFSQLCAPRGILLHGPPGCGKSSIVQQLCAENGLFLIPVTCSDLSSSDPGGSEEKLRNIFRESLSVSSPTVLFLDGVDSICPKRGGQTHTNRLITCLTGLIDGIDTNRNLTIMAATNRLEDVDPSLRRPGRLDREVHLYAPNCHQRQEIINAICQDLELGYSSEDVRPVAEMTPGFVGADLNLLCREAFYLSEDAGQLTLRDWKAAIGRVRPSAMRENSGNGEFRRVSWDEVGGLEEARMYIRRSVEWPLKYPEAFERLNVPRPKGVLIYGPPGCGKSLLVRAAASSCTASFLSISAAELFSPFVGDSEKMVSDLFRRARQAVPAILFLDELDAMVGGRTNANHGRTAQLGVVAALLQEMDGISSSQGVVVVGATNRPDKIDGALLRPGRFDSLVHIPHPDEAARLAILKSLSRKMPLKDVDLKHLAELTNLFSGADLESLTKEAALGALEEDMSAFEILQKHFDQALAKVPPSLTAQQVDFYSDYASGKRK</sequence>
<dbReference type="GO" id="GO:0097352">
    <property type="term" value="P:autophagosome maturation"/>
    <property type="evidence" value="ECO:0007669"/>
    <property type="project" value="TreeGrafter"/>
</dbReference>
<dbReference type="InterPro" id="IPR003959">
    <property type="entry name" value="ATPase_AAA_core"/>
</dbReference>
<dbReference type="Gene3D" id="1.10.8.60">
    <property type="match status" value="2"/>
</dbReference>
<reference evidence="3 4" key="1">
    <citation type="submission" date="2016-03" db="EMBL/GenBank/DDBJ databases">
        <title>EvidentialGene: Evidence-directed Construction of Genes on Genomes.</title>
        <authorList>
            <person name="Gilbert D.G."/>
            <person name="Choi J.-H."/>
            <person name="Mockaitis K."/>
            <person name="Colbourne J."/>
            <person name="Pfrender M."/>
        </authorList>
    </citation>
    <scope>NUCLEOTIDE SEQUENCE [LARGE SCALE GENOMIC DNA]</scope>
    <source>
        <strain evidence="3 4">Xinb3</strain>
        <tissue evidence="3">Complete organism</tissue>
    </source>
</reference>
<dbReference type="SMART" id="SM00382">
    <property type="entry name" value="AAA"/>
    <property type="match status" value="2"/>
</dbReference>
<dbReference type="GO" id="GO:0016887">
    <property type="term" value="F:ATP hydrolysis activity"/>
    <property type="evidence" value="ECO:0007669"/>
    <property type="project" value="InterPro"/>
</dbReference>
<keyword evidence="4" id="KW-1185">Reference proteome</keyword>
<dbReference type="InterPro" id="IPR003960">
    <property type="entry name" value="ATPase_AAA_CS"/>
</dbReference>
<dbReference type="PROSITE" id="PS00674">
    <property type="entry name" value="AAA"/>
    <property type="match status" value="2"/>
</dbReference>
<dbReference type="FunFam" id="3.40.50.300:FF:001440">
    <property type="entry name" value="ATPase, AAA family protein"/>
    <property type="match status" value="1"/>
</dbReference>
<organism evidence="3 4">
    <name type="scientific">Daphnia magna</name>
    <dbReference type="NCBI Taxonomy" id="35525"/>
    <lineage>
        <taxon>Eukaryota</taxon>
        <taxon>Metazoa</taxon>
        <taxon>Ecdysozoa</taxon>
        <taxon>Arthropoda</taxon>
        <taxon>Crustacea</taxon>
        <taxon>Branchiopoda</taxon>
        <taxon>Diplostraca</taxon>
        <taxon>Cladocera</taxon>
        <taxon>Anomopoda</taxon>
        <taxon>Daphniidae</taxon>
        <taxon>Daphnia</taxon>
    </lineage>
</organism>
<keyword evidence="1" id="KW-0547">Nucleotide-binding</keyword>
<dbReference type="GO" id="GO:0005634">
    <property type="term" value="C:nucleus"/>
    <property type="evidence" value="ECO:0007669"/>
    <property type="project" value="TreeGrafter"/>
</dbReference>
<dbReference type="AlphaFoldDB" id="A0A0P5WCT2"/>
<dbReference type="Gene3D" id="3.40.50.300">
    <property type="entry name" value="P-loop containing nucleotide triphosphate hydrolases"/>
    <property type="match status" value="2"/>
</dbReference>